<dbReference type="AlphaFoldDB" id="A0A2Z6N7X9"/>
<evidence type="ECO:0000313" key="1">
    <source>
        <dbReference type="EMBL" id="GAU40948.1"/>
    </source>
</evidence>
<keyword evidence="2" id="KW-1185">Reference proteome</keyword>
<sequence length="52" mass="6391">MVVVRRWWFSRWFLGSERVVSGFETVVMVARRVWELSEESSERLRWVTKVMD</sequence>
<accession>A0A2Z6N7X9</accession>
<organism evidence="1 2">
    <name type="scientific">Trifolium subterraneum</name>
    <name type="common">Subterranean clover</name>
    <dbReference type="NCBI Taxonomy" id="3900"/>
    <lineage>
        <taxon>Eukaryota</taxon>
        <taxon>Viridiplantae</taxon>
        <taxon>Streptophyta</taxon>
        <taxon>Embryophyta</taxon>
        <taxon>Tracheophyta</taxon>
        <taxon>Spermatophyta</taxon>
        <taxon>Magnoliopsida</taxon>
        <taxon>eudicotyledons</taxon>
        <taxon>Gunneridae</taxon>
        <taxon>Pentapetalae</taxon>
        <taxon>rosids</taxon>
        <taxon>fabids</taxon>
        <taxon>Fabales</taxon>
        <taxon>Fabaceae</taxon>
        <taxon>Papilionoideae</taxon>
        <taxon>50 kb inversion clade</taxon>
        <taxon>NPAAA clade</taxon>
        <taxon>Hologalegina</taxon>
        <taxon>IRL clade</taxon>
        <taxon>Trifolieae</taxon>
        <taxon>Trifolium</taxon>
    </lineage>
</organism>
<dbReference type="EMBL" id="DF973835">
    <property type="protein sequence ID" value="GAU40948.1"/>
    <property type="molecule type" value="Genomic_DNA"/>
</dbReference>
<name>A0A2Z6N7X9_TRISU</name>
<reference evidence="2" key="1">
    <citation type="journal article" date="2017" name="Front. Plant Sci.">
        <title>Climate Clever Clovers: New Paradigm to Reduce the Environmental Footprint of Ruminants by Breeding Low Methanogenic Forages Utilizing Haplotype Variation.</title>
        <authorList>
            <person name="Kaur P."/>
            <person name="Appels R."/>
            <person name="Bayer P.E."/>
            <person name="Keeble-Gagnere G."/>
            <person name="Wang J."/>
            <person name="Hirakawa H."/>
            <person name="Shirasawa K."/>
            <person name="Vercoe P."/>
            <person name="Stefanova K."/>
            <person name="Durmic Z."/>
            <person name="Nichols P."/>
            <person name="Revell C."/>
            <person name="Isobe S.N."/>
            <person name="Edwards D."/>
            <person name="Erskine W."/>
        </authorList>
    </citation>
    <scope>NUCLEOTIDE SEQUENCE [LARGE SCALE GENOMIC DNA]</scope>
    <source>
        <strain evidence="2">cv. Daliak</strain>
    </source>
</reference>
<proteinExistence type="predicted"/>
<dbReference type="Proteomes" id="UP000242715">
    <property type="component" value="Unassembled WGS sequence"/>
</dbReference>
<gene>
    <name evidence="1" type="ORF">TSUD_187050</name>
</gene>
<evidence type="ECO:0000313" key="2">
    <source>
        <dbReference type="Proteomes" id="UP000242715"/>
    </source>
</evidence>
<protein>
    <submittedName>
        <fullName evidence="1">Uncharacterized protein</fullName>
    </submittedName>
</protein>